<dbReference type="PANTHER" id="PTHR16127:SF10">
    <property type="entry name" value="BETA-TAXILIN"/>
    <property type="match status" value="1"/>
</dbReference>
<organism evidence="4 5">
    <name type="scientific">Oryzias latipes</name>
    <name type="common">Japanese rice fish</name>
    <name type="synonym">Japanese killifish</name>
    <dbReference type="NCBI Taxonomy" id="8090"/>
    <lineage>
        <taxon>Eukaryota</taxon>
        <taxon>Metazoa</taxon>
        <taxon>Chordata</taxon>
        <taxon>Craniata</taxon>
        <taxon>Vertebrata</taxon>
        <taxon>Euteleostomi</taxon>
        <taxon>Actinopterygii</taxon>
        <taxon>Neopterygii</taxon>
        <taxon>Teleostei</taxon>
        <taxon>Neoteleostei</taxon>
        <taxon>Acanthomorphata</taxon>
        <taxon>Ovalentaria</taxon>
        <taxon>Atherinomorphae</taxon>
        <taxon>Beloniformes</taxon>
        <taxon>Adrianichthyidae</taxon>
        <taxon>Oryziinae</taxon>
        <taxon>Oryzias</taxon>
    </lineage>
</organism>
<reference evidence="4" key="3">
    <citation type="submission" date="2025-08" db="UniProtKB">
        <authorList>
            <consortium name="Ensembl"/>
        </authorList>
    </citation>
    <scope>IDENTIFICATION</scope>
    <source>
        <strain evidence="4">HNI</strain>
    </source>
</reference>
<feature type="compositionally biased region" description="Basic and acidic residues" evidence="3">
    <location>
        <begin position="512"/>
        <end position="523"/>
    </location>
</feature>
<evidence type="ECO:0000313" key="5">
    <source>
        <dbReference type="Proteomes" id="UP000265180"/>
    </source>
</evidence>
<feature type="compositionally biased region" description="Basic residues" evidence="3">
    <location>
        <begin position="673"/>
        <end position="687"/>
    </location>
</feature>
<evidence type="ECO:0000256" key="3">
    <source>
        <dbReference type="SAM" id="MobiDB-lite"/>
    </source>
</evidence>
<dbReference type="Ensembl" id="ENSORLT00020013386.1">
    <property type="protein sequence ID" value="ENSORLP00020001214.1"/>
    <property type="gene ID" value="ENSORLG00020001925.1"/>
</dbReference>
<feature type="coiled-coil region" evidence="2">
    <location>
        <begin position="201"/>
        <end position="281"/>
    </location>
</feature>
<name>A0A3P9JYA6_ORYLA</name>
<accession>A0A3P9JYA6</accession>
<protein>
    <submittedName>
        <fullName evidence="4">Taxilin beta a</fullName>
    </submittedName>
</protein>
<dbReference type="Proteomes" id="UP000265180">
    <property type="component" value="Chromosome 24"/>
</dbReference>
<evidence type="ECO:0000256" key="2">
    <source>
        <dbReference type="SAM" id="Coils"/>
    </source>
</evidence>
<comment type="similarity">
    <text evidence="1">Belongs to the taxilin family.</text>
</comment>
<feature type="compositionally biased region" description="Polar residues" evidence="3">
    <location>
        <begin position="566"/>
        <end position="583"/>
    </location>
</feature>
<feature type="coiled-coil region" evidence="2">
    <location>
        <begin position="328"/>
        <end position="355"/>
    </location>
</feature>
<dbReference type="GO" id="GO:0019905">
    <property type="term" value="F:syntaxin binding"/>
    <property type="evidence" value="ECO:0007669"/>
    <property type="project" value="InterPro"/>
</dbReference>
<sequence>MEAKAAKVLVAPQLDSSLELVKSQGEEAACTSSSFSDSFRQMEEFGRRLDDIIRTHGSAAGLAETQRSAVEAEIEKMKEDGKGDFAAAVDSEVFVLKQSLNNMSPEKKQEELFRKYAEMAAAHRRDDQRLNALQRTLSVLLGERQQLQAEHRCSAAARSKLETLCKELQAHQCVLREEALQRCREDERKRSEITSHFQDMLTEIQAQIEQHSARNDKLCQENANLSDKLESLMNQCERREESLEKINKHRDLQHQLTEAKLQQANALLSEAEEKHKREKEYLLREAIDKTKKCFAMKEQELAMKKKLKLYGEKFDEFQETLAKSNEIYVRFKKEMENMSDKMKKLEKESNLWKSRFENCNKTLTDMIEERKEKGQEYELFVLKIQKLETLCRALQDERKVLYNKIKEVCQSNASLPSKLAELVEPNNVANEAVLVAPEELQELQEEDQVLTQNMVRLREEQAKLKDFAASLLAEPEDEKQREREELDQEGQVASAFIHLKTETQVQESLESAPKEAEDKKPEFKLSQTGPFEEKSSEPPESEETCSPPTQTDPRPDVQMPTGFEDVQQTIKETQKEIQLTPSTVPEPETAMAHPEPEPETAMAHPEPEPETAMAHPEPEPSTTETEVKAALPEEDKALQQRGSGDSAPAAEECAPSSEDKAAPAASSEANSCKKPKKKKKRSSKSDS</sequence>
<reference evidence="4" key="4">
    <citation type="submission" date="2025-09" db="UniProtKB">
        <authorList>
            <consortium name="Ensembl"/>
        </authorList>
    </citation>
    <scope>IDENTIFICATION</scope>
    <source>
        <strain evidence="4">HNI</strain>
    </source>
</reference>
<evidence type="ECO:0000256" key="1">
    <source>
        <dbReference type="ARBA" id="ARBA00009550"/>
    </source>
</evidence>
<evidence type="ECO:0000313" key="4">
    <source>
        <dbReference type="Ensembl" id="ENSORLP00020001214.1"/>
    </source>
</evidence>
<dbReference type="Pfam" id="PF09728">
    <property type="entry name" value="Taxilin"/>
    <property type="match status" value="1"/>
</dbReference>
<dbReference type="AlphaFoldDB" id="A0A3P9JYA6"/>
<feature type="region of interest" description="Disordered" evidence="3">
    <location>
        <begin position="503"/>
        <end position="687"/>
    </location>
</feature>
<reference key="1">
    <citation type="journal article" date="2007" name="Nature">
        <title>The medaka draft genome and insights into vertebrate genome evolution.</title>
        <authorList>
            <person name="Kasahara M."/>
            <person name="Naruse K."/>
            <person name="Sasaki S."/>
            <person name="Nakatani Y."/>
            <person name="Qu W."/>
            <person name="Ahsan B."/>
            <person name="Yamada T."/>
            <person name="Nagayasu Y."/>
            <person name="Doi K."/>
            <person name="Kasai Y."/>
            <person name="Jindo T."/>
            <person name="Kobayashi D."/>
            <person name="Shimada A."/>
            <person name="Toyoda A."/>
            <person name="Kuroki Y."/>
            <person name="Fujiyama A."/>
            <person name="Sasaki T."/>
            <person name="Shimizu A."/>
            <person name="Asakawa S."/>
            <person name="Shimizu N."/>
            <person name="Hashimoto S."/>
            <person name="Yang J."/>
            <person name="Lee Y."/>
            <person name="Matsushima K."/>
            <person name="Sugano S."/>
            <person name="Sakaizumi M."/>
            <person name="Narita T."/>
            <person name="Ohishi K."/>
            <person name="Haga S."/>
            <person name="Ohta F."/>
            <person name="Nomoto H."/>
            <person name="Nogata K."/>
            <person name="Morishita T."/>
            <person name="Endo T."/>
            <person name="Shin-I T."/>
            <person name="Takeda H."/>
            <person name="Morishita S."/>
            <person name="Kohara Y."/>
        </authorList>
    </citation>
    <scope>NUCLEOTIDE SEQUENCE [LARGE SCALE GENOMIC DNA]</scope>
    <source>
        <strain>Hd-rR</strain>
    </source>
</reference>
<dbReference type="InterPro" id="IPR026183">
    <property type="entry name" value="Taxilin_fam"/>
</dbReference>
<proteinExistence type="inferred from homology"/>
<feature type="compositionally biased region" description="Low complexity" evidence="3">
    <location>
        <begin position="646"/>
        <end position="656"/>
    </location>
</feature>
<feature type="compositionally biased region" description="Basic and acidic residues" evidence="3">
    <location>
        <begin position="625"/>
        <end position="638"/>
    </location>
</feature>
<keyword evidence="2" id="KW-0175">Coiled coil</keyword>
<dbReference type="PANTHER" id="PTHR16127">
    <property type="entry name" value="TAXILIN"/>
    <property type="match status" value="1"/>
</dbReference>
<reference evidence="4 5" key="2">
    <citation type="submission" date="2017-04" db="EMBL/GenBank/DDBJ databases">
        <title>CpG methylation of centromeres and impact of large insertions on vertebrate speciation.</title>
        <authorList>
            <person name="Ichikawa K."/>
            <person name="Yoshimura J."/>
            <person name="Morishita S."/>
        </authorList>
    </citation>
    <scope>NUCLEOTIDE SEQUENCE</scope>
    <source>
        <strain evidence="4 5">HNI</strain>
    </source>
</reference>